<dbReference type="Pfam" id="PF13920">
    <property type="entry name" value="zf-C3HC4_3"/>
    <property type="match status" value="1"/>
</dbReference>
<feature type="compositionally biased region" description="Basic and acidic residues" evidence="7">
    <location>
        <begin position="195"/>
        <end position="237"/>
    </location>
</feature>
<organism evidence="9 10">
    <name type="scientific">Klebsormidium nitens</name>
    <name type="common">Green alga</name>
    <name type="synonym">Ulothrix nitens</name>
    <dbReference type="NCBI Taxonomy" id="105231"/>
    <lineage>
        <taxon>Eukaryota</taxon>
        <taxon>Viridiplantae</taxon>
        <taxon>Streptophyta</taxon>
        <taxon>Klebsormidiophyceae</taxon>
        <taxon>Klebsormidiales</taxon>
        <taxon>Klebsormidiaceae</taxon>
        <taxon>Klebsormidium</taxon>
    </lineage>
</organism>
<feature type="compositionally biased region" description="Polar residues" evidence="7">
    <location>
        <begin position="375"/>
        <end position="389"/>
    </location>
</feature>
<dbReference type="InterPro" id="IPR001841">
    <property type="entry name" value="Znf_RING"/>
</dbReference>
<dbReference type="InterPro" id="IPR011990">
    <property type="entry name" value="TPR-like_helical_dom_sf"/>
</dbReference>
<feature type="repeat" description="TPR" evidence="6">
    <location>
        <begin position="85"/>
        <end position="118"/>
    </location>
</feature>
<dbReference type="PANTHER" id="PTHR46512">
    <property type="entry name" value="PEPTIDYLPROLYL ISOMERASE"/>
    <property type="match status" value="1"/>
</dbReference>
<dbReference type="SUPFAM" id="SSF48452">
    <property type="entry name" value="TPR-like"/>
    <property type="match status" value="1"/>
</dbReference>
<evidence type="ECO:0000256" key="2">
    <source>
        <dbReference type="ARBA" id="ARBA00013194"/>
    </source>
</evidence>
<dbReference type="OrthoDB" id="2335338at2759"/>
<comment type="catalytic activity">
    <reaction evidence="1">
        <text>[protein]-peptidylproline (omega=180) = [protein]-peptidylproline (omega=0)</text>
        <dbReference type="Rhea" id="RHEA:16237"/>
        <dbReference type="Rhea" id="RHEA-COMP:10747"/>
        <dbReference type="Rhea" id="RHEA-COMP:10748"/>
        <dbReference type="ChEBI" id="CHEBI:83833"/>
        <dbReference type="ChEBI" id="CHEBI:83834"/>
        <dbReference type="EC" id="5.2.1.8"/>
    </reaction>
</comment>
<gene>
    <name evidence="9" type="ORF">KFL_002490190</name>
</gene>
<evidence type="ECO:0000256" key="4">
    <source>
        <dbReference type="ARBA" id="ARBA00023235"/>
    </source>
</evidence>
<keyword evidence="6" id="KW-0802">TPR repeat</keyword>
<evidence type="ECO:0000256" key="5">
    <source>
        <dbReference type="PROSITE-ProRule" id="PRU00175"/>
    </source>
</evidence>
<dbReference type="Gene3D" id="3.30.40.10">
    <property type="entry name" value="Zinc/RING finger domain, C3HC4 (zinc finger)"/>
    <property type="match status" value="1"/>
</dbReference>
<feature type="region of interest" description="Disordered" evidence="7">
    <location>
        <begin position="249"/>
        <end position="291"/>
    </location>
</feature>
<keyword evidence="5" id="KW-0863">Zinc-finger</keyword>
<dbReference type="Gene3D" id="1.25.40.10">
    <property type="entry name" value="Tetratricopeptide repeat domain"/>
    <property type="match status" value="1"/>
</dbReference>
<dbReference type="InterPro" id="IPR013083">
    <property type="entry name" value="Znf_RING/FYVE/PHD"/>
</dbReference>
<keyword evidence="4 9" id="KW-0413">Isomerase</keyword>
<feature type="repeat" description="TPR" evidence="6">
    <location>
        <begin position="120"/>
        <end position="153"/>
    </location>
</feature>
<protein>
    <recommendedName>
        <fullName evidence="2">peptidylprolyl isomerase</fullName>
        <ecNumber evidence="2">5.2.1.8</ecNumber>
    </recommendedName>
</protein>
<feature type="region of interest" description="Disordered" evidence="7">
    <location>
        <begin position="375"/>
        <end position="437"/>
    </location>
</feature>
<accession>A0A1Y1I995</accession>
<dbReference type="AlphaFoldDB" id="A0A1Y1I995"/>
<feature type="region of interest" description="Disordered" evidence="7">
    <location>
        <begin position="180"/>
        <end position="237"/>
    </location>
</feature>
<feature type="domain" description="RING-type" evidence="8">
    <location>
        <begin position="473"/>
        <end position="513"/>
    </location>
</feature>
<dbReference type="PROSITE" id="PS50005">
    <property type="entry name" value="TPR"/>
    <property type="match status" value="2"/>
</dbReference>
<feature type="compositionally biased region" description="Polar residues" evidence="7">
    <location>
        <begin position="426"/>
        <end position="437"/>
    </location>
</feature>
<sequence length="523" mass="58994">MDLDKLVNDATKYLEGPPLLSNKEEVRNAKLLLANIGRKEMGNNLFKGEEFEQAIKVFREAYLDVSKIPWSESKKYYNDAMKLLEALRLNLAASHTKLGNFERALEFCYYAIKLRPDANAKAFYRRGMAYEGLQNFEAAQADLKHAIQLTGGDADIQKVLDRVEAALAARAAESEAVKAARAERERKKKQKQRKKQELEAARLRQIEDEKKSKEAQEEEARRKRVVAAEEAERRKKDLLAQEAREAREAEELRRREEQRAADKRRAAEEKARKKAEERLKQEMREQKRKEKQMAEARAYELALQKRARELEQLALQERLALQEAQQSSVQSQADSREAAAREGQRQVLAHLQKEGQSPLDGRIVANGSSIKIPATTSTSMVENGLQLSKDNGRPYTPPLIGSPSRASQAQFPRLLPNPNEAEKSLVGSSATESLGDSSWDTVASAWPEATWDVQEDVQAPVNWNITGQDEQGCVICMEREKNALLLPCGHLSACMQCIDMVKSSAKPLCPICRQAIEDVIQIS</sequence>
<keyword evidence="5" id="KW-0862">Zinc</keyword>
<dbReference type="PANTHER" id="PTHR46512:SF9">
    <property type="entry name" value="PEPTIDYLPROLYL ISOMERASE"/>
    <property type="match status" value="1"/>
</dbReference>
<dbReference type="SMART" id="SM00184">
    <property type="entry name" value="RING"/>
    <property type="match status" value="1"/>
</dbReference>
<dbReference type="SMART" id="SM00028">
    <property type="entry name" value="TPR"/>
    <property type="match status" value="2"/>
</dbReference>
<evidence type="ECO:0000256" key="3">
    <source>
        <dbReference type="ARBA" id="ARBA00023110"/>
    </source>
</evidence>
<evidence type="ECO:0000256" key="6">
    <source>
        <dbReference type="PROSITE-ProRule" id="PRU00339"/>
    </source>
</evidence>
<dbReference type="GO" id="GO:0008270">
    <property type="term" value="F:zinc ion binding"/>
    <property type="evidence" value="ECO:0007669"/>
    <property type="project" value="UniProtKB-KW"/>
</dbReference>
<evidence type="ECO:0000313" key="10">
    <source>
        <dbReference type="Proteomes" id="UP000054558"/>
    </source>
</evidence>
<dbReference type="PROSITE" id="PS50089">
    <property type="entry name" value="ZF_RING_2"/>
    <property type="match status" value="1"/>
</dbReference>
<dbReference type="STRING" id="105231.A0A1Y1I995"/>
<dbReference type="EC" id="5.2.1.8" evidence="2"/>
<evidence type="ECO:0000313" key="9">
    <source>
        <dbReference type="EMBL" id="GAQ85701.1"/>
    </source>
</evidence>
<dbReference type="InterPro" id="IPR019734">
    <property type="entry name" value="TPR_rpt"/>
</dbReference>
<evidence type="ECO:0000256" key="7">
    <source>
        <dbReference type="SAM" id="MobiDB-lite"/>
    </source>
</evidence>
<proteinExistence type="predicted"/>
<dbReference type="SUPFAM" id="SSF57850">
    <property type="entry name" value="RING/U-box"/>
    <property type="match status" value="1"/>
</dbReference>
<dbReference type="OMA" id="DSENCTQ"/>
<dbReference type="InterPro" id="IPR050754">
    <property type="entry name" value="FKBP4/5/8-like"/>
</dbReference>
<dbReference type="GO" id="GO:0003755">
    <property type="term" value="F:peptidyl-prolyl cis-trans isomerase activity"/>
    <property type="evidence" value="ECO:0007669"/>
    <property type="project" value="UniProtKB-EC"/>
</dbReference>
<dbReference type="Proteomes" id="UP000054558">
    <property type="component" value="Unassembled WGS sequence"/>
</dbReference>
<keyword evidence="10" id="KW-1185">Reference proteome</keyword>
<keyword evidence="5" id="KW-0479">Metal-binding</keyword>
<keyword evidence="3" id="KW-0697">Rotamase</keyword>
<dbReference type="GO" id="GO:0005737">
    <property type="term" value="C:cytoplasm"/>
    <property type="evidence" value="ECO:0007669"/>
    <property type="project" value="UniProtKB-ARBA"/>
</dbReference>
<evidence type="ECO:0000259" key="8">
    <source>
        <dbReference type="PROSITE" id="PS50089"/>
    </source>
</evidence>
<name>A0A1Y1I995_KLENI</name>
<evidence type="ECO:0000256" key="1">
    <source>
        <dbReference type="ARBA" id="ARBA00000971"/>
    </source>
</evidence>
<dbReference type="EMBL" id="DF237198">
    <property type="protein sequence ID" value="GAQ85701.1"/>
    <property type="molecule type" value="Genomic_DNA"/>
</dbReference>
<reference evidence="9 10" key="1">
    <citation type="journal article" date="2014" name="Nat. Commun.">
        <title>Klebsormidium flaccidum genome reveals primary factors for plant terrestrial adaptation.</title>
        <authorList>
            <person name="Hori K."/>
            <person name="Maruyama F."/>
            <person name="Fujisawa T."/>
            <person name="Togashi T."/>
            <person name="Yamamoto N."/>
            <person name="Seo M."/>
            <person name="Sato S."/>
            <person name="Yamada T."/>
            <person name="Mori H."/>
            <person name="Tajima N."/>
            <person name="Moriyama T."/>
            <person name="Ikeuchi M."/>
            <person name="Watanabe M."/>
            <person name="Wada H."/>
            <person name="Kobayashi K."/>
            <person name="Saito M."/>
            <person name="Masuda T."/>
            <person name="Sasaki-Sekimoto Y."/>
            <person name="Mashiguchi K."/>
            <person name="Awai K."/>
            <person name="Shimojima M."/>
            <person name="Masuda S."/>
            <person name="Iwai M."/>
            <person name="Nobusawa T."/>
            <person name="Narise T."/>
            <person name="Kondo S."/>
            <person name="Saito H."/>
            <person name="Sato R."/>
            <person name="Murakawa M."/>
            <person name="Ihara Y."/>
            <person name="Oshima-Yamada Y."/>
            <person name="Ohtaka K."/>
            <person name="Satoh M."/>
            <person name="Sonobe K."/>
            <person name="Ishii M."/>
            <person name="Ohtani R."/>
            <person name="Kanamori-Sato M."/>
            <person name="Honoki R."/>
            <person name="Miyazaki D."/>
            <person name="Mochizuki H."/>
            <person name="Umetsu J."/>
            <person name="Higashi K."/>
            <person name="Shibata D."/>
            <person name="Kamiya Y."/>
            <person name="Sato N."/>
            <person name="Nakamura Y."/>
            <person name="Tabata S."/>
            <person name="Ida S."/>
            <person name="Kurokawa K."/>
            <person name="Ohta H."/>
        </authorList>
    </citation>
    <scope>NUCLEOTIDE SEQUENCE [LARGE SCALE GENOMIC DNA]</scope>
    <source>
        <strain evidence="9 10">NIES-2285</strain>
    </source>
</reference>